<evidence type="ECO:0000313" key="1">
    <source>
        <dbReference type="EMBL" id="CAI3985214.1"/>
    </source>
</evidence>
<dbReference type="EMBL" id="CAMXCT020000968">
    <property type="protein sequence ID" value="CAL1138589.1"/>
    <property type="molecule type" value="Genomic_DNA"/>
</dbReference>
<dbReference type="EMBL" id="CAMXCT010000968">
    <property type="protein sequence ID" value="CAI3985214.1"/>
    <property type="molecule type" value="Genomic_DNA"/>
</dbReference>
<evidence type="ECO:0000313" key="3">
    <source>
        <dbReference type="Proteomes" id="UP001152797"/>
    </source>
</evidence>
<reference evidence="2" key="2">
    <citation type="submission" date="2024-04" db="EMBL/GenBank/DDBJ databases">
        <authorList>
            <person name="Chen Y."/>
            <person name="Shah S."/>
            <person name="Dougan E. K."/>
            <person name="Thang M."/>
            <person name="Chan C."/>
        </authorList>
    </citation>
    <scope>NUCLEOTIDE SEQUENCE [LARGE SCALE GENOMIC DNA]</scope>
</reference>
<comment type="caution">
    <text evidence="1">The sequence shown here is derived from an EMBL/GenBank/DDBJ whole genome shotgun (WGS) entry which is preliminary data.</text>
</comment>
<accession>A0A9P1C532</accession>
<protein>
    <submittedName>
        <fullName evidence="1">Uncharacterized protein</fullName>
    </submittedName>
</protein>
<sequence>MSMITANRFGEVFSQRPEKGHELHDFSPATGYVGKKSVTVKVEGKDEVVEIDPELGPLVWTQDGSRCFSYLTTCDPCCYGAGGFRQDKNWLHMTSTEQTVQVHLVAKMNKRRRDLFALG</sequence>
<reference evidence="1" key="1">
    <citation type="submission" date="2022-10" db="EMBL/GenBank/DDBJ databases">
        <authorList>
            <person name="Chen Y."/>
            <person name="Dougan E. K."/>
            <person name="Chan C."/>
            <person name="Rhodes N."/>
            <person name="Thang M."/>
        </authorList>
    </citation>
    <scope>NUCLEOTIDE SEQUENCE</scope>
</reference>
<gene>
    <name evidence="1" type="ORF">C1SCF055_LOCUS12688</name>
</gene>
<dbReference type="Proteomes" id="UP001152797">
    <property type="component" value="Unassembled WGS sequence"/>
</dbReference>
<evidence type="ECO:0000313" key="2">
    <source>
        <dbReference type="EMBL" id="CAL1138589.1"/>
    </source>
</evidence>
<dbReference type="AlphaFoldDB" id="A0A9P1C532"/>
<dbReference type="OrthoDB" id="10559280at2759"/>
<proteinExistence type="predicted"/>
<keyword evidence="3" id="KW-1185">Reference proteome</keyword>
<organism evidence="1">
    <name type="scientific">Cladocopium goreaui</name>
    <dbReference type="NCBI Taxonomy" id="2562237"/>
    <lineage>
        <taxon>Eukaryota</taxon>
        <taxon>Sar</taxon>
        <taxon>Alveolata</taxon>
        <taxon>Dinophyceae</taxon>
        <taxon>Suessiales</taxon>
        <taxon>Symbiodiniaceae</taxon>
        <taxon>Cladocopium</taxon>
    </lineage>
</organism>
<dbReference type="EMBL" id="CAMXCT030000968">
    <property type="protein sequence ID" value="CAL4772526.1"/>
    <property type="molecule type" value="Genomic_DNA"/>
</dbReference>
<name>A0A9P1C532_9DINO</name>